<evidence type="ECO:0000313" key="2">
    <source>
        <dbReference type="Proteomes" id="UP000268014"/>
    </source>
</evidence>
<reference evidence="3" key="1">
    <citation type="submission" date="2017-02" db="UniProtKB">
        <authorList>
            <consortium name="WormBaseParasite"/>
        </authorList>
    </citation>
    <scope>IDENTIFICATION</scope>
</reference>
<dbReference type="WBParaSite" id="HPLM_0001876701-mRNA-1">
    <property type="protein sequence ID" value="HPLM_0001876701-mRNA-1"/>
    <property type="gene ID" value="HPLM_0001876701"/>
</dbReference>
<reference evidence="1 2" key="2">
    <citation type="submission" date="2018-11" db="EMBL/GenBank/DDBJ databases">
        <authorList>
            <consortium name="Pathogen Informatics"/>
        </authorList>
    </citation>
    <scope>NUCLEOTIDE SEQUENCE [LARGE SCALE GENOMIC DNA]</scope>
    <source>
        <strain evidence="1 2">MHpl1</strain>
    </source>
</reference>
<evidence type="ECO:0000313" key="3">
    <source>
        <dbReference type="WBParaSite" id="HPLM_0001876701-mRNA-1"/>
    </source>
</evidence>
<name>A0A0N4X325_HAEPC</name>
<dbReference type="EMBL" id="UZAF01020791">
    <property type="protein sequence ID" value="VDO72987.1"/>
    <property type="molecule type" value="Genomic_DNA"/>
</dbReference>
<proteinExistence type="predicted"/>
<dbReference type="OMA" id="HRFAILW"/>
<dbReference type="OrthoDB" id="5842234at2759"/>
<dbReference type="Proteomes" id="UP000268014">
    <property type="component" value="Unassembled WGS sequence"/>
</dbReference>
<evidence type="ECO:0000313" key="1">
    <source>
        <dbReference type="EMBL" id="VDO72987.1"/>
    </source>
</evidence>
<gene>
    <name evidence="1" type="ORF">HPLM_LOCUS18759</name>
</gene>
<organism evidence="3">
    <name type="scientific">Haemonchus placei</name>
    <name type="common">Barber's pole worm</name>
    <dbReference type="NCBI Taxonomy" id="6290"/>
    <lineage>
        <taxon>Eukaryota</taxon>
        <taxon>Metazoa</taxon>
        <taxon>Ecdysozoa</taxon>
        <taxon>Nematoda</taxon>
        <taxon>Chromadorea</taxon>
        <taxon>Rhabditida</taxon>
        <taxon>Rhabditina</taxon>
        <taxon>Rhabditomorpha</taxon>
        <taxon>Strongyloidea</taxon>
        <taxon>Trichostrongylidae</taxon>
        <taxon>Haemonchus</taxon>
    </lineage>
</organism>
<keyword evidence="2" id="KW-1185">Reference proteome</keyword>
<dbReference type="AlphaFoldDB" id="A0A0N4X325"/>
<sequence>MCRPSRPFARSASHRFAILWLRHTHLKVVSIVEGFSLCSTADEVGLHAFCDQFEEIIHNEKSYKFVAVDFKARLGEAQEEEYRMRKFGMGQERERKPPK</sequence>
<protein>
    <submittedName>
        <fullName evidence="3">AP2/ERF domain-containing protein</fullName>
    </submittedName>
</protein>
<accession>A0A0N4X325</accession>